<dbReference type="Proteomes" id="UP000294360">
    <property type="component" value="Chromosome"/>
</dbReference>
<feature type="region of interest" description="Disordered" evidence="1">
    <location>
        <begin position="1"/>
        <end position="41"/>
    </location>
</feature>
<protein>
    <submittedName>
        <fullName evidence="2">Uncharacterized protein</fullName>
    </submittedName>
</protein>
<accession>A0A4U8Z643</accession>
<evidence type="ECO:0000313" key="2">
    <source>
        <dbReference type="EMBL" id="VFU11029.1"/>
    </source>
</evidence>
<evidence type="ECO:0000256" key="1">
    <source>
        <dbReference type="SAM" id="MobiDB-lite"/>
    </source>
</evidence>
<dbReference type="EMBL" id="LR536450">
    <property type="protein sequence ID" value="VFU11029.1"/>
    <property type="molecule type" value="Genomic_DNA"/>
</dbReference>
<sequence length="41" mass="4543">MNDDTKTTQRASAKLPRGFGDRGPAEIAATEKNARRDQRVL</sequence>
<dbReference type="AlphaFoldDB" id="A0A4U8Z643"/>
<reference evidence="2 3" key="1">
    <citation type="submission" date="2019-03" db="EMBL/GenBank/DDBJ databases">
        <authorList>
            <person name="Kox A.R. M."/>
        </authorList>
    </citation>
    <scope>NUCLEOTIDE SEQUENCE [LARGE SCALE GENOMIC DNA]</scope>
    <source>
        <strain evidence="2">MTUNDRAET4 annotated genome</strain>
    </source>
</reference>
<feature type="compositionally biased region" description="Basic and acidic residues" evidence="1">
    <location>
        <begin position="32"/>
        <end position="41"/>
    </location>
</feature>
<name>A0A4U8Z643_METTU</name>
<gene>
    <name evidence="2" type="ORF">MTUNDRAET4_4148</name>
</gene>
<organism evidence="2 3">
    <name type="scientific">Methylocella tundrae</name>
    <dbReference type="NCBI Taxonomy" id="227605"/>
    <lineage>
        <taxon>Bacteria</taxon>
        <taxon>Pseudomonadati</taxon>
        <taxon>Pseudomonadota</taxon>
        <taxon>Alphaproteobacteria</taxon>
        <taxon>Hyphomicrobiales</taxon>
        <taxon>Beijerinckiaceae</taxon>
        <taxon>Methylocella</taxon>
    </lineage>
</organism>
<evidence type="ECO:0000313" key="3">
    <source>
        <dbReference type="Proteomes" id="UP000294360"/>
    </source>
</evidence>
<proteinExistence type="predicted"/>
<dbReference type="KEGG" id="mtun:MTUNDRAET4_4148"/>